<keyword evidence="3" id="KW-1185">Reference proteome</keyword>
<sequence>MPAMSTPSIQAQRLSFPSAIGSEGEDTLPLNITAFMGNAPHSLTEDAVAFVSGSVRVQKIGDDFIGTVDAMSVNTILNTDHISSLEPDNESTVTFQLTGSVTAVADRSFTIETGHYDFESKAIVRWRAICDLLPTRRWQNVNPPTVGSHTTIRARWTHNTDLPHFSIEELTYLPCTPTTSTPSPKKSPTKKPLFKRKADGDGEGTSCKKGRPTPITTNLPTPDTPINVPPDLDGDAHNGMANNAASATDNDDNIVKIEGESEKKHGKRRAK</sequence>
<protein>
    <submittedName>
        <fullName evidence="2">Uncharacterized protein</fullName>
    </submittedName>
</protein>
<dbReference type="EMBL" id="MU129187">
    <property type="protein sequence ID" value="KAF9504878.1"/>
    <property type="molecule type" value="Genomic_DNA"/>
</dbReference>
<reference evidence="2" key="1">
    <citation type="journal article" date="2020" name="Nat. Commun.">
        <title>Large-scale genome sequencing of mycorrhizal fungi provides insights into the early evolution of symbiotic traits.</title>
        <authorList>
            <person name="Miyauchi S."/>
            <person name="Kiss E."/>
            <person name="Kuo A."/>
            <person name="Drula E."/>
            <person name="Kohler A."/>
            <person name="Sanchez-Garcia M."/>
            <person name="Morin E."/>
            <person name="Andreopoulos B."/>
            <person name="Barry K.W."/>
            <person name="Bonito G."/>
            <person name="Buee M."/>
            <person name="Carver A."/>
            <person name="Chen C."/>
            <person name="Cichocki N."/>
            <person name="Clum A."/>
            <person name="Culley D."/>
            <person name="Crous P.W."/>
            <person name="Fauchery L."/>
            <person name="Girlanda M."/>
            <person name="Hayes R.D."/>
            <person name="Keri Z."/>
            <person name="LaButti K."/>
            <person name="Lipzen A."/>
            <person name="Lombard V."/>
            <person name="Magnuson J."/>
            <person name="Maillard F."/>
            <person name="Murat C."/>
            <person name="Nolan M."/>
            <person name="Ohm R.A."/>
            <person name="Pangilinan J."/>
            <person name="Pereira M.F."/>
            <person name="Perotto S."/>
            <person name="Peter M."/>
            <person name="Pfister S."/>
            <person name="Riley R."/>
            <person name="Sitrit Y."/>
            <person name="Stielow J.B."/>
            <person name="Szollosi G."/>
            <person name="Zifcakova L."/>
            <person name="Stursova M."/>
            <person name="Spatafora J.W."/>
            <person name="Tedersoo L."/>
            <person name="Vaario L.M."/>
            <person name="Yamada A."/>
            <person name="Yan M."/>
            <person name="Wang P."/>
            <person name="Xu J."/>
            <person name="Bruns T."/>
            <person name="Baldrian P."/>
            <person name="Vilgalys R."/>
            <person name="Dunand C."/>
            <person name="Henrissat B."/>
            <person name="Grigoriev I.V."/>
            <person name="Hibbett D."/>
            <person name="Nagy L.G."/>
            <person name="Martin F.M."/>
        </authorList>
    </citation>
    <scope>NUCLEOTIDE SEQUENCE</scope>
    <source>
        <strain evidence="2">UP504</strain>
    </source>
</reference>
<organism evidence="2 3">
    <name type="scientific">Hydnum rufescens UP504</name>
    <dbReference type="NCBI Taxonomy" id="1448309"/>
    <lineage>
        <taxon>Eukaryota</taxon>
        <taxon>Fungi</taxon>
        <taxon>Dikarya</taxon>
        <taxon>Basidiomycota</taxon>
        <taxon>Agaricomycotina</taxon>
        <taxon>Agaricomycetes</taxon>
        <taxon>Cantharellales</taxon>
        <taxon>Hydnaceae</taxon>
        <taxon>Hydnum</taxon>
    </lineage>
</organism>
<dbReference type="OrthoDB" id="3326114at2759"/>
<evidence type="ECO:0000313" key="2">
    <source>
        <dbReference type="EMBL" id="KAF9504878.1"/>
    </source>
</evidence>
<feature type="compositionally biased region" description="Low complexity" evidence="1">
    <location>
        <begin position="176"/>
        <end position="186"/>
    </location>
</feature>
<proteinExistence type="predicted"/>
<evidence type="ECO:0000256" key="1">
    <source>
        <dbReference type="SAM" id="MobiDB-lite"/>
    </source>
</evidence>
<evidence type="ECO:0000313" key="3">
    <source>
        <dbReference type="Proteomes" id="UP000886523"/>
    </source>
</evidence>
<feature type="region of interest" description="Disordered" evidence="1">
    <location>
        <begin position="175"/>
        <end position="271"/>
    </location>
</feature>
<dbReference type="AlphaFoldDB" id="A0A9P6DN78"/>
<gene>
    <name evidence="2" type="ORF">BS47DRAFT_1400944</name>
</gene>
<name>A0A9P6DN78_9AGAM</name>
<comment type="caution">
    <text evidence="2">The sequence shown here is derived from an EMBL/GenBank/DDBJ whole genome shotgun (WGS) entry which is preliminary data.</text>
</comment>
<dbReference type="Proteomes" id="UP000886523">
    <property type="component" value="Unassembled WGS sequence"/>
</dbReference>
<feature type="compositionally biased region" description="Basic and acidic residues" evidence="1">
    <location>
        <begin position="253"/>
        <end position="263"/>
    </location>
</feature>
<accession>A0A9P6DN78</accession>